<sequence length="94" mass="10669">MDKEETATKFTKWANSKAGNLKGQSEEATIKYRYAKFYRKIGGSIVVHEEEIDNGEAALDEIFDKAWSWPDMKYVAIKGGGLVRVDIHYPKGKI</sequence>
<evidence type="ECO:0000313" key="2">
    <source>
        <dbReference type="Proteomes" id="UP000264036"/>
    </source>
</evidence>
<name>A0A356LA70_9BURK</name>
<comment type="caution">
    <text evidence="1">The sequence shown here is derived from an EMBL/GenBank/DDBJ whole genome shotgun (WGS) entry which is preliminary data.</text>
</comment>
<organism evidence="1 2">
    <name type="scientific">Advenella kashmirensis</name>
    <dbReference type="NCBI Taxonomy" id="310575"/>
    <lineage>
        <taxon>Bacteria</taxon>
        <taxon>Pseudomonadati</taxon>
        <taxon>Pseudomonadota</taxon>
        <taxon>Betaproteobacteria</taxon>
        <taxon>Burkholderiales</taxon>
        <taxon>Alcaligenaceae</taxon>
    </lineage>
</organism>
<dbReference type="AlphaFoldDB" id="A0A356LA70"/>
<dbReference type="Proteomes" id="UP000264036">
    <property type="component" value="Unassembled WGS sequence"/>
</dbReference>
<dbReference type="EMBL" id="DOEK01000003">
    <property type="protein sequence ID" value="HBP27910.1"/>
    <property type="molecule type" value="Genomic_DNA"/>
</dbReference>
<proteinExistence type="predicted"/>
<gene>
    <name evidence="1" type="ORF">DD666_00660</name>
</gene>
<accession>A0A356LA70</accession>
<evidence type="ECO:0000313" key="1">
    <source>
        <dbReference type="EMBL" id="HBP27910.1"/>
    </source>
</evidence>
<reference evidence="1 2" key="1">
    <citation type="journal article" date="2018" name="Nat. Biotechnol.">
        <title>A standardized bacterial taxonomy based on genome phylogeny substantially revises the tree of life.</title>
        <authorList>
            <person name="Parks D.H."/>
            <person name="Chuvochina M."/>
            <person name="Waite D.W."/>
            <person name="Rinke C."/>
            <person name="Skarshewski A."/>
            <person name="Chaumeil P.A."/>
            <person name="Hugenholtz P."/>
        </authorList>
    </citation>
    <scope>NUCLEOTIDE SEQUENCE [LARGE SCALE GENOMIC DNA]</scope>
    <source>
        <strain evidence="1">UBA10707</strain>
    </source>
</reference>
<protein>
    <submittedName>
        <fullName evidence="1">Uncharacterized protein</fullName>
    </submittedName>
</protein>